<dbReference type="EMBL" id="KI659575">
    <property type="protein sequence ID" value="ETN79232.1"/>
    <property type="molecule type" value="Genomic_DNA"/>
</dbReference>
<dbReference type="Proteomes" id="UP000053676">
    <property type="component" value="Unassembled WGS sequence"/>
</dbReference>
<proteinExistence type="predicted"/>
<protein>
    <submittedName>
        <fullName evidence="1">Uncharacterized protein</fullName>
    </submittedName>
</protein>
<keyword evidence="2" id="KW-1185">Reference proteome</keyword>
<accession>W2TDY3</accession>
<evidence type="ECO:0000313" key="1">
    <source>
        <dbReference type="EMBL" id="ETN79232.1"/>
    </source>
</evidence>
<gene>
    <name evidence="1" type="ORF">NECAME_02658</name>
</gene>
<dbReference type="AlphaFoldDB" id="W2TDY3"/>
<evidence type="ECO:0000313" key="2">
    <source>
        <dbReference type="Proteomes" id="UP000053676"/>
    </source>
</evidence>
<organism evidence="1 2">
    <name type="scientific">Necator americanus</name>
    <name type="common">Human hookworm</name>
    <dbReference type="NCBI Taxonomy" id="51031"/>
    <lineage>
        <taxon>Eukaryota</taxon>
        <taxon>Metazoa</taxon>
        <taxon>Ecdysozoa</taxon>
        <taxon>Nematoda</taxon>
        <taxon>Chromadorea</taxon>
        <taxon>Rhabditida</taxon>
        <taxon>Rhabditina</taxon>
        <taxon>Rhabditomorpha</taxon>
        <taxon>Strongyloidea</taxon>
        <taxon>Ancylostomatidae</taxon>
        <taxon>Bunostominae</taxon>
        <taxon>Necator</taxon>
    </lineage>
</organism>
<name>W2TDY3_NECAM</name>
<reference evidence="2" key="1">
    <citation type="journal article" date="2014" name="Nat. Genet.">
        <title>Genome of the human hookworm Necator americanus.</title>
        <authorList>
            <person name="Tang Y.T."/>
            <person name="Gao X."/>
            <person name="Rosa B.A."/>
            <person name="Abubucker S."/>
            <person name="Hallsworth-Pepin K."/>
            <person name="Martin J."/>
            <person name="Tyagi R."/>
            <person name="Heizer E."/>
            <person name="Zhang X."/>
            <person name="Bhonagiri-Palsikar V."/>
            <person name="Minx P."/>
            <person name="Warren W.C."/>
            <person name="Wang Q."/>
            <person name="Zhan B."/>
            <person name="Hotez P.J."/>
            <person name="Sternberg P.W."/>
            <person name="Dougall A."/>
            <person name="Gaze S.T."/>
            <person name="Mulvenna J."/>
            <person name="Sotillo J."/>
            <person name="Ranganathan S."/>
            <person name="Rabelo E.M."/>
            <person name="Wilson R.K."/>
            <person name="Felgner P.L."/>
            <person name="Bethony J."/>
            <person name="Hawdon J.M."/>
            <person name="Gasser R.B."/>
            <person name="Loukas A."/>
            <person name="Mitreva M."/>
        </authorList>
    </citation>
    <scope>NUCLEOTIDE SEQUENCE [LARGE SCALE GENOMIC DNA]</scope>
</reference>
<dbReference type="KEGG" id="nai:NECAME_02658"/>
<sequence>MLIPVDRIVELRRMRRDQDRRIGKVILYIKNKSTEAGHLILHSEQTKCTFIDEKLMELINRSFEDYDYSDYSLFKE</sequence>